<dbReference type="InterPro" id="IPR011344">
    <property type="entry name" value="ssDNA-bd"/>
</dbReference>
<dbReference type="Proteomes" id="UP000265419">
    <property type="component" value="Unassembled WGS sequence"/>
</dbReference>
<dbReference type="GO" id="GO:0009295">
    <property type="term" value="C:nucleoid"/>
    <property type="evidence" value="ECO:0007669"/>
    <property type="project" value="TreeGrafter"/>
</dbReference>
<dbReference type="Gene3D" id="2.40.50.140">
    <property type="entry name" value="Nucleic acid-binding proteins"/>
    <property type="match status" value="1"/>
</dbReference>
<dbReference type="AlphaFoldDB" id="A0A399JHI1"/>
<comment type="caution">
    <text evidence="5">The sequence shown here is derived from an EMBL/GenBank/DDBJ whole genome shotgun (WGS) entry which is preliminary data.</text>
</comment>
<evidence type="ECO:0000313" key="5">
    <source>
        <dbReference type="EMBL" id="RII41916.1"/>
    </source>
</evidence>
<dbReference type="Pfam" id="PF00436">
    <property type="entry name" value="SSB"/>
    <property type="match status" value="1"/>
</dbReference>
<dbReference type="CDD" id="cd04496">
    <property type="entry name" value="SSB_OBF"/>
    <property type="match status" value="1"/>
</dbReference>
<evidence type="ECO:0000256" key="2">
    <source>
        <dbReference type="HAMAP-Rule" id="MF_00984"/>
    </source>
</evidence>
<dbReference type="InterPro" id="IPR000424">
    <property type="entry name" value="Primosome_PriB/ssb"/>
</dbReference>
<protein>
    <recommendedName>
        <fullName evidence="2 3">Single-stranded DNA-binding protein</fullName>
        <shortName evidence="2">SSB</shortName>
    </recommendedName>
</protein>
<reference evidence="5 6" key="1">
    <citation type="submission" date="2018-07" db="EMBL/GenBank/DDBJ databases">
        <title>Arthrobacter sp. nov., isolated from raw cow's milk with high bacterial count.</title>
        <authorList>
            <person name="Hahne J."/>
            <person name="Isele D."/>
            <person name="Lipski A."/>
        </authorList>
    </citation>
    <scope>NUCLEOTIDE SEQUENCE [LARGE SCALE GENOMIC DNA]</scope>
    <source>
        <strain evidence="5 6">JZ R-35</strain>
    </source>
</reference>
<proteinExistence type="inferred from homology"/>
<dbReference type="RefSeq" id="WP_119425066.1">
    <property type="nucleotide sequence ID" value="NZ_QQXK01000019.1"/>
</dbReference>
<keyword evidence="6" id="KW-1185">Reference proteome</keyword>
<evidence type="ECO:0000256" key="4">
    <source>
        <dbReference type="SAM" id="MobiDB-lite"/>
    </source>
</evidence>
<dbReference type="InterPro" id="IPR012340">
    <property type="entry name" value="NA-bd_OB-fold"/>
</dbReference>
<dbReference type="PANTHER" id="PTHR10302">
    <property type="entry name" value="SINGLE-STRANDED DNA-BINDING PROTEIN"/>
    <property type="match status" value="1"/>
</dbReference>
<dbReference type="PROSITE" id="PS50935">
    <property type="entry name" value="SSB"/>
    <property type="match status" value="1"/>
</dbReference>
<feature type="region of interest" description="Disordered" evidence="4">
    <location>
        <begin position="114"/>
        <end position="172"/>
    </location>
</feature>
<evidence type="ECO:0000256" key="1">
    <source>
        <dbReference type="ARBA" id="ARBA00023125"/>
    </source>
</evidence>
<dbReference type="GO" id="GO:0003697">
    <property type="term" value="F:single-stranded DNA binding"/>
    <property type="evidence" value="ECO:0007669"/>
    <property type="project" value="UniProtKB-UniRule"/>
</dbReference>
<organism evidence="5 6">
    <name type="scientific">Galactobacter valiniphilus</name>
    <dbReference type="NCBI Taxonomy" id="2676122"/>
    <lineage>
        <taxon>Bacteria</taxon>
        <taxon>Bacillati</taxon>
        <taxon>Actinomycetota</taxon>
        <taxon>Actinomycetes</taxon>
        <taxon>Micrococcales</taxon>
        <taxon>Micrococcaceae</taxon>
        <taxon>Galactobacter</taxon>
    </lineage>
</organism>
<comment type="caution">
    <text evidence="2">Lacks conserved residue(s) required for the propagation of feature annotation.</text>
</comment>
<dbReference type="PANTHER" id="PTHR10302:SF27">
    <property type="entry name" value="SINGLE-STRANDED DNA-BINDING PROTEIN"/>
    <property type="match status" value="1"/>
</dbReference>
<evidence type="ECO:0000256" key="3">
    <source>
        <dbReference type="RuleBase" id="RU000524"/>
    </source>
</evidence>
<dbReference type="NCBIfam" id="TIGR00621">
    <property type="entry name" value="ssb"/>
    <property type="match status" value="1"/>
</dbReference>
<accession>A0A399JHI1</accession>
<dbReference type="HAMAP" id="MF_00984">
    <property type="entry name" value="SSB"/>
    <property type="match status" value="1"/>
</dbReference>
<name>A0A399JHI1_9MICC</name>
<sequence length="172" mass="18057">MAGETPVTVIGRLTADPELRFVPSGAAVANFDVASNARVIDKQANEWKDGPTTYWPCSVWRDQAEHVAQSLAKGMQVIVYGNIITRSWEAKDGGQRSRQEIDVQHVGPSLYGQEAQVTKAARGQGGSGFGGATPPASGGNDWGAPAQQNDPWGQPSGGSGGWPAAGQNEPPF</sequence>
<dbReference type="GO" id="GO:0006260">
    <property type="term" value="P:DNA replication"/>
    <property type="evidence" value="ECO:0007669"/>
    <property type="project" value="InterPro"/>
</dbReference>
<dbReference type="SUPFAM" id="SSF50249">
    <property type="entry name" value="Nucleic acid-binding proteins"/>
    <property type="match status" value="1"/>
</dbReference>
<evidence type="ECO:0000313" key="6">
    <source>
        <dbReference type="Proteomes" id="UP000265419"/>
    </source>
</evidence>
<keyword evidence="1 2" id="KW-0238">DNA-binding</keyword>
<comment type="subunit">
    <text evidence="2">Homotetramer.</text>
</comment>
<gene>
    <name evidence="5" type="primary">ssb</name>
    <name evidence="5" type="ORF">DWB68_10340</name>
</gene>
<dbReference type="EMBL" id="QQXK01000019">
    <property type="protein sequence ID" value="RII41916.1"/>
    <property type="molecule type" value="Genomic_DNA"/>
</dbReference>